<evidence type="ECO:0000256" key="3">
    <source>
        <dbReference type="ARBA" id="ARBA00022475"/>
    </source>
</evidence>
<evidence type="ECO:0000256" key="9">
    <source>
        <dbReference type="SAM" id="Phobius"/>
    </source>
</evidence>
<dbReference type="InterPro" id="IPR051474">
    <property type="entry name" value="Anti-sigma-K/W_factor"/>
</dbReference>
<proteinExistence type="predicted"/>
<accession>A0A1Y5SG91</accession>
<reference evidence="11 12" key="1">
    <citation type="submission" date="2017-03" db="EMBL/GenBank/DDBJ databases">
        <authorList>
            <person name="Afonso C.L."/>
            <person name="Miller P.J."/>
            <person name="Scott M.A."/>
            <person name="Spackman E."/>
            <person name="Goraichik I."/>
            <person name="Dimitrov K.M."/>
            <person name="Suarez D.L."/>
            <person name="Swayne D.E."/>
        </authorList>
    </citation>
    <scope>NUCLEOTIDE SEQUENCE [LARGE SCALE GENOMIC DNA]</scope>
    <source>
        <strain evidence="11 12">CECT 7023</strain>
    </source>
</reference>
<dbReference type="GO" id="GO:0005886">
    <property type="term" value="C:plasma membrane"/>
    <property type="evidence" value="ECO:0007669"/>
    <property type="project" value="UniProtKB-SubCell"/>
</dbReference>
<dbReference type="PANTHER" id="PTHR37461:SF1">
    <property type="entry name" value="ANTI-SIGMA-K FACTOR RSKA"/>
    <property type="match status" value="1"/>
</dbReference>
<dbReference type="PANTHER" id="PTHR37461">
    <property type="entry name" value="ANTI-SIGMA-K FACTOR RSKA"/>
    <property type="match status" value="1"/>
</dbReference>
<sequence>MTDSTGPDDDGIGLAAEYVLGLLSTEERAACDTRLETDPVFRAEVAFWAEQLATLAVAEVQPVAPPARLQARIERALFPDMARAWWRRLGIVPSFVGAAAAAGLVWLSLSLGWIGGPQVPAVPTYQAELAAEDGSLVVRASVTPEAVAVNVTAGGARTGRALELWLIAGEAAPVSLGLLPEAETALFSLPEGLDIAGALLAVSDEPPGGSPTGAPTGDVLAAGPITAL</sequence>
<dbReference type="InterPro" id="IPR018764">
    <property type="entry name" value="RskA_C"/>
</dbReference>
<evidence type="ECO:0000256" key="4">
    <source>
        <dbReference type="ARBA" id="ARBA00022692"/>
    </source>
</evidence>
<keyword evidence="5 9" id="KW-1133">Transmembrane helix</keyword>
<name>A0A1Y5SG91_9RHOB</name>
<feature type="domain" description="Anti-sigma K factor RskA C-terminal" evidence="10">
    <location>
        <begin position="98"/>
        <end position="219"/>
    </location>
</feature>
<evidence type="ECO:0000256" key="1">
    <source>
        <dbReference type="ARBA" id="ARBA00004167"/>
    </source>
</evidence>
<dbReference type="GO" id="GO:0006417">
    <property type="term" value="P:regulation of translation"/>
    <property type="evidence" value="ECO:0007669"/>
    <property type="project" value="TreeGrafter"/>
</dbReference>
<evidence type="ECO:0000313" key="11">
    <source>
        <dbReference type="EMBL" id="SLN40147.1"/>
    </source>
</evidence>
<keyword evidence="4 9" id="KW-0812">Transmembrane</keyword>
<evidence type="ECO:0000259" key="10">
    <source>
        <dbReference type="Pfam" id="PF10099"/>
    </source>
</evidence>
<dbReference type="Pfam" id="PF10099">
    <property type="entry name" value="RskA_C"/>
    <property type="match status" value="1"/>
</dbReference>
<organism evidence="11 12">
    <name type="scientific">Roseisalinus antarcticus</name>
    <dbReference type="NCBI Taxonomy" id="254357"/>
    <lineage>
        <taxon>Bacteria</taxon>
        <taxon>Pseudomonadati</taxon>
        <taxon>Pseudomonadota</taxon>
        <taxon>Alphaproteobacteria</taxon>
        <taxon>Rhodobacterales</taxon>
        <taxon>Roseobacteraceae</taxon>
        <taxon>Roseisalinus</taxon>
    </lineage>
</organism>
<dbReference type="Gene3D" id="1.10.10.1320">
    <property type="entry name" value="Anti-sigma factor, zinc-finger domain"/>
    <property type="match status" value="1"/>
</dbReference>
<feature type="transmembrane region" description="Helical" evidence="9">
    <location>
        <begin position="91"/>
        <end position="114"/>
    </location>
</feature>
<evidence type="ECO:0000313" key="12">
    <source>
        <dbReference type="Proteomes" id="UP000193900"/>
    </source>
</evidence>
<dbReference type="AlphaFoldDB" id="A0A1Y5SG91"/>
<dbReference type="RefSeq" id="WP_159458460.1">
    <property type="nucleotide sequence ID" value="NZ_FWFZ01000006.1"/>
</dbReference>
<keyword evidence="12" id="KW-1185">Reference proteome</keyword>
<dbReference type="EMBL" id="FWFZ01000006">
    <property type="protein sequence ID" value="SLN40147.1"/>
    <property type="molecule type" value="Genomic_DNA"/>
</dbReference>
<protein>
    <recommendedName>
        <fullName evidence="8">Regulator of SigK</fullName>
    </recommendedName>
    <alternativeName>
        <fullName evidence="7">Sigma-K anti-sigma factor RskA</fullName>
    </alternativeName>
</protein>
<keyword evidence="6 9" id="KW-0472">Membrane</keyword>
<evidence type="ECO:0000256" key="2">
    <source>
        <dbReference type="ARBA" id="ARBA00004236"/>
    </source>
</evidence>
<evidence type="ECO:0000256" key="7">
    <source>
        <dbReference type="ARBA" id="ARBA00029829"/>
    </source>
</evidence>
<gene>
    <name evidence="11" type="ORF">ROA7023_01555</name>
</gene>
<dbReference type="Proteomes" id="UP000193900">
    <property type="component" value="Unassembled WGS sequence"/>
</dbReference>
<keyword evidence="3" id="KW-1003">Cell membrane</keyword>
<dbReference type="OrthoDB" id="9816387at2"/>
<evidence type="ECO:0000256" key="5">
    <source>
        <dbReference type="ARBA" id="ARBA00022989"/>
    </source>
</evidence>
<evidence type="ECO:0000256" key="6">
    <source>
        <dbReference type="ARBA" id="ARBA00023136"/>
    </source>
</evidence>
<dbReference type="InterPro" id="IPR041916">
    <property type="entry name" value="Anti_sigma_zinc_sf"/>
</dbReference>
<comment type="subcellular location">
    <subcellularLocation>
        <location evidence="2">Cell membrane</location>
    </subcellularLocation>
    <subcellularLocation>
        <location evidence="1">Membrane</location>
        <topology evidence="1">Single-pass membrane protein</topology>
    </subcellularLocation>
</comment>
<evidence type="ECO:0000256" key="8">
    <source>
        <dbReference type="ARBA" id="ARBA00030803"/>
    </source>
</evidence>
<dbReference type="GO" id="GO:0016989">
    <property type="term" value="F:sigma factor antagonist activity"/>
    <property type="evidence" value="ECO:0007669"/>
    <property type="project" value="TreeGrafter"/>
</dbReference>